<proteinExistence type="predicted"/>
<sequence length="45" mass="5166">MCDWLRIQIKQAVNCAASDRHAWERPAKAHTQARLLRTHHAFLGG</sequence>
<evidence type="ECO:0000313" key="1">
    <source>
        <dbReference type="EMBL" id="CDG38773.1"/>
    </source>
</evidence>
<gene>
    <name evidence="1" type="ORF">ASAP_0728</name>
</gene>
<organism evidence="1 2">
    <name type="scientific">Asaia bogorensis</name>
    <dbReference type="NCBI Taxonomy" id="91915"/>
    <lineage>
        <taxon>Bacteria</taxon>
        <taxon>Pseudomonadati</taxon>
        <taxon>Pseudomonadota</taxon>
        <taxon>Alphaproteobacteria</taxon>
        <taxon>Acetobacterales</taxon>
        <taxon>Acetobacteraceae</taxon>
        <taxon>Asaia</taxon>
    </lineage>
</organism>
<accession>A0A060QDL7</accession>
<name>A0A060QDL7_9PROT</name>
<reference evidence="1 2" key="2">
    <citation type="journal article" date="2014" name="PLoS ONE">
        <title>Evolution of mitochondria reconstructed from the energy metabolism of living bacteria.</title>
        <authorList>
            <person name="Degli Esposti M."/>
            <person name="Chouaia B."/>
            <person name="Comandatore F."/>
            <person name="Crotti E."/>
            <person name="Sassera D."/>
            <person name="Lievens P.M."/>
            <person name="Daffonchio D."/>
            <person name="Bandi C."/>
        </authorList>
    </citation>
    <scope>NUCLEOTIDE SEQUENCE [LARGE SCALE GENOMIC DNA]</scope>
    <source>
        <strain evidence="1 2">SF2.1</strain>
    </source>
</reference>
<evidence type="ECO:0000313" key="2">
    <source>
        <dbReference type="Proteomes" id="UP000027583"/>
    </source>
</evidence>
<dbReference type="Proteomes" id="UP000027583">
    <property type="component" value="Unassembled WGS sequence"/>
</dbReference>
<comment type="caution">
    <text evidence="1">The sequence shown here is derived from an EMBL/GenBank/DDBJ whole genome shotgun (WGS) entry which is preliminary data.</text>
</comment>
<dbReference type="EMBL" id="CBLX010000004">
    <property type="protein sequence ID" value="CDG38773.1"/>
    <property type="molecule type" value="Genomic_DNA"/>
</dbReference>
<reference evidence="1 2" key="1">
    <citation type="journal article" date="2014" name="Genome Biol. Evol.">
        <title>Acetic acid bacteria genomes reveal functional traits for adaptation to life in insect guts.</title>
        <authorList>
            <person name="Chouaia B."/>
            <person name="Gaiarsa S."/>
            <person name="Crotti E."/>
            <person name="Comandatore F."/>
            <person name="Degli Esposti M."/>
            <person name="Ricci I."/>
            <person name="Alma A."/>
            <person name="Favia G."/>
            <person name="Bandi C."/>
            <person name="Daffonchio D."/>
        </authorList>
    </citation>
    <scope>NUCLEOTIDE SEQUENCE [LARGE SCALE GENOMIC DNA]</scope>
    <source>
        <strain evidence="1 2">SF2.1</strain>
    </source>
</reference>
<protein>
    <submittedName>
        <fullName evidence="1">Uncharacterized protein</fullName>
    </submittedName>
</protein>
<dbReference type="AlphaFoldDB" id="A0A060QDL7"/>